<dbReference type="PANTHER" id="PTHR33375:SF1">
    <property type="entry name" value="CHROMOSOME-PARTITIONING PROTEIN PARB-RELATED"/>
    <property type="match status" value="1"/>
</dbReference>
<dbReference type="GO" id="GO:0005694">
    <property type="term" value="C:chromosome"/>
    <property type="evidence" value="ECO:0007669"/>
    <property type="project" value="TreeGrafter"/>
</dbReference>
<comment type="caution">
    <text evidence="3">The sequence shown here is derived from an EMBL/GenBank/DDBJ whole genome shotgun (WGS) entry which is preliminary data.</text>
</comment>
<feature type="domain" description="ParB-like N-terminal" evidence="2">
    <location>
        <begin position="73"/>
        <end position="164"/>
    </location>
</feature>
<dbReference type="SUPFAM" id="SSF110849">
    <property type="entry name" value="ParB/Sulfiredoxin"/>
    <property type="match status" value="1"/>
</dbReference>
<dbReference type="RefSeq" id="WP_311794775.1">
    <property type="nucleotide sequence ID" value="NZ_JALDYZ010000025.1"/>
</dbReference>
<gene>
    <name evidence="3" type="primary">repB</name>
    <name evidence="3" type="ORF">MRS75_24330</name>
</gene>
<dbReference type="Gene3D" id="3.90.1530.30">
    <property type="match status" value="1"/>
</dbReference>
<name>A0AAE3QKH6_9HYPH</name>
<dbReference type="InterPro" id="IPR050336">
    <property type="entry name" value="Chromosome_partition/occlusion"/>
</dbReference>
<dbReference type="GO" id="GO:0007059">
    <property type="term" value="P:chromosome segregation"/>
    <property type="evidence" value="ECO:0007669"/>
    <property type="project" value="TreeGrafter"/>
</dbReference>
<dbReference type="GO" id="GO:0003677">
    <property type="term" value="F:DNA binding"/>
    <property type="evidence" value="ECO:0007669"/>
    <property type="project" value="InterPro"/>
</dbReference>
<organism evidence="3 4">
    <name type="scientific">Ferirhizobium litorale</name>
    <dbReference type="NCBI Taxonomy" id="2927786"/>
    <lineage>
        <taxon>Bacteria</taxon>
        <taxon>Pseudomonadati</taxon>
        <taxon>Pseudomonadota</taxon>
        <taxon>Alphaproteobacteria</taxon>
        <taxon>Hyphomicrobiales</taxon>
        <taxon>Rhizobiaceae</taxon>
        <taxon>Ferirhizobium</taxon>
    </lineage>
</organism>
<evidence type="ECO:0000313" key="3">
    <source>
        <dbReference type="EMBL" id="MDI7925175.1"/>
    </source>
</evidence>
<accession>A0AAE3QKH6</accession>
<dbReference type="InterPro" id="IPR036086">
    <property type="entry name" value="ParB/Sulfiredoxin_sf"/>
</dbReference>
<sequence>MARKNLIGVSDDLIPPTQDQAPIVGSRPIAGLVPPLRNGSPVGGITKTLGNITSKMERAQNLEKQLAEGIAIVELDPATIDGSFVRDRIAIDAAELVKLSQQIKEHGQQVPILVRPHPDAKGRYQVAYGHRRLAVVRDLGVKVKAVVRDLSDDQLVVSQGQENNTRTNLSYIERALFASRLEERAFTRDIIMAALGVDKAALSKMLSVINLVPLNLIEAIGAASDVGRRRWMDLAENLQRAELDVLLTMLLSEDMRKRTSEERFQAVVNSLAKQPEKSPLVVPKDTALATWAPGDGTVSVTFKKSAKKGVIAIEAPEGPMFAEFITSQLESLYEAFRKSKPQ</sequence>
<dbReference type="CDD" id="cd16405">
    <property type="entry name" value="RepB_like_N"/>
    <property type="match status" value="1"/>
</dbReference>
<evidence type="ECO:0000256" key="1">
    <source>
        <dbReference type="ARBA" id="ARBA00006295"/>
    </source>
</evidence>
<dbReference type="SMART" id="SM00470">
    <property type="entry name" value="ParB"/>
    <property type="match status" value="1"/>
</dbReference>
<dbReference type="InterPro" id="IPR037972">
    <property type="entry name" value="RepB_N"/>
</dbReference>
<dbReference type="Gene3D" id="1.10.10.2830">
    <property type="match status" value="1"/>
</dbReference>
<dbReference type="InterPro" id="IPR004437">
    <property type="entry name" value="ParB/RepB/Spo0J"/>
</dbReference>
<dbReference type="InterPro" id="IPR017819">
    <property type="entry name" value="Plasmid_partition_RepB"/>
</dbReference>
<keyword evidence="4" id="KW-1185">Reference proteome</keyword>
<evidence type="ECO:0000259" key="2">
    <source>
        <dbReference type="SMART" id="SM00470"/>
    </source>
</evidence>
<proteinExistence type="inferred from homology"/>
<dbReference type="PANTHER" id="PTHR33375">
    <property type="entry name" value="CHROMOSOME-PARTITIONING PROTEIN PARB-RELATED"/>
    <property type="match status" value="1"/>
</dbReference>
<evidence type="ECO:0000313" key="4">
    <source>
        <dbReference type="Proteomes" id="UP001161580"/>
    </source>
</evidence>
<dbReference type="Proteomes" id="UP001161580">
    <property type="component" value="Unassembled WGS sequence"/>
</dbReference>
<dbReference type="InterPro" id="IPR003115">
    <property type="entry name" value="ParB_N"/>
</dbReference>
<dbReference type="NCBIfam" id="TIGR00180">
    <property type="entry name" value="parB_part"/>
    <property type="match status" value="1"/>
</dbReference>
<protein>
    <submittedName>
        <fullName evidence="3">Plasmid partitioning protein RepB</fullName>
    </submittedName>
</protein>
<dbReference type="EMBL" id="JALDYZ010000025">
    <property type="protein sequence ID" value="MDI7925175.1"/>
    <property type="molecule type" value="Genomic_DNA"/>
</dbReference>
<dbReference type="Pfam" id="PF07506">
    <property type="entry name" value="RepB"/>
    <property type="match status" value="1"/>
</dbReference>
<dbReference type="AlphaFoldDB" id="A0AAE3QKH6"/>
<reference evidence="3" key="1">
    <citation type="submission" date="2022-03" db="EMBL/GenBank/DDBJ databases">
        <title>Fererhizobium litorale gen. nov., sp. nov., isolated from sandy sediments of the Sea of Japan seashore.</title>
        <authorList>
            <person name="Romanenko L."/>
            <person name="Kurilenko V."/>
            <person name="Otstavnykh N."/>
            <person name="Svetashev V."/>
            <person name="Tekutyeva L."/>
            <person name="Isaeva M."/>
            <person name="Mikhailov V."/>
        </authorList>
    </citation>
    <scope>NUCLEOTIDE SEQUENCE</scope>
    <source>
        <strain evidence="3">KMM 9576</strain>
    </source>
</reference>
<dbReference type="InterPro" id="IPR011111">
    <property type="entry name" value="Plasmid_RepB"/>
</dbReference>
<dbReference type="Pfam" id="PF02195">
    <property type="entry name" value="ParB_N"/>
    <property type="match status" value="1"/>
</dbReference>
<dbReference type="SUPFAM" id="SSF109709">
    <property type="entry name" value="KorB DNA-binding domain-like"/>
    <property type="match status" value="1"/>
</dbReference>
<dbReference type="NCBIfam" id="TIGR03454">
    <property type="entry name" value="partition_RepB"/>
    <property type="match status" value="1"/>
</dbReference>
<comment type="similarity">
    <text evidence="1">Belongs to the ParB family.</text>
</comment>